<dbReference type="GO" id="GO:0015297">
    <property type="term" value="F:antiporter activity"/>
    <property type="evidence" value="ECO:0007669"/>
    <property type="project" value="UniProtKB-KW"/>
</dbReference>
<evidence type="ECO:0000313" key="12">
    <source>
        <dbReference type="Proteomes" id="UP000032266"/>
    </source>
</evidence>
<evidence type="ECO:0000256" key="3">
    <source>
        <dbReference type="ARBA" id="ARBA00022449"/>
    </source>
</evidence>
<accession>A0A0C5VRQ9</accession>
<dbReference type="PANTHER" id="PTHR33451">
    <property type="entry name" value="MALATE-2H(+)/NA(+)-LACTATE ANTIPORTER"/>
    <property type="match status" value="1"/>
</dbReference>
<evidence type="ECO:0000256" key="1">
    <source>
        <dbReference type="ARBA" id="ARBA00004651"/>
    </source>
</evidence>
<feature type="transmembrane region" description="Helical" evidence="9">
    <location>
        <begin position="247"/>
        <end position="266"/>
    </location>
</feature>
<organism evidence="11 12">
    <name type="scientific">Gynuella sunshinyii YC6258</name>
    <dbReference type="NCBI Taxonomy" id="1445510"/>
    <lineage>
        <taxon>Bacteria</taxon>
        <taxon>Pseudomonadati</taxon>
        <taxon>Pseudomonadota</taxon>
        <taxon>Gammaproteobacteria</taxon>
        <taxon>Oceanospirillales</taxon>
        <taxon>Saccharospirillaceae</taxon>
        <taxon>Gynuella</taxon>
    </lineage>
</organism>
<dbReference type="RefSeq" id="WP_044618170.1">
    <property type="nucleotide sequence ID" value="NZ_CP007142.1"/>
</dbReference>
<dbReference type="AlphaFoldDB" id="A0A0C5VRQ9"/>
<evidence type="ECO:0000256" key="5">
    <source>
        <dbReference type="ARBA" id="ARBA00022692"/>
    </source>
</evidence>
<proteinExistence type="inferred from homology"/>
<dbReference type="STRING" id="1445510.YC6258_04027"/>
<dbReference type="PATRIC" id="fig|1445510.3.peg.4001"/>
<feature type="domain" description="Na+/H+ antiporter NhaC-like C-terminal" evidence="10">
    <location>
        <begin position="230"/>
        <end position="432"/>
    </location>
</feature>
<keyword evidence="6 9" id="KW-1133">Transmembrane helix</keyword>
<keyword evidence="12" id="KW-1185">Reference proteome</keyword>
<feature type="transmembrane region" description="Helical" evidence="9">
    <location>
        <begin position="75"/>
        <end position="95"/>
    </location>
</feature>
<evidence type="ECO:0000259" key="10">
    <source>
        <dbReference type="Pfam" id="PF03553"/>
    </source>
</evidence>
<keyword evidence="3" id="KW-0050">Antiport</keyword>
<dbReference type="Proteomes" id="UP000032266">
    <property type="component" value="Chromosome"/>
</dbReference>
<dbReference type="GO" id="GO:0005886">
    <property type="term" value="C:plasma membrane"/>
    <property type="evidence" value="ECO:0007669"/>
    <property type="project" value="UniProtKB-SubCell"/>
</dbReference>
<keyword evidence="5 9" id="KW-0812">Transmembrane</keyword>
<evidence type="ECO:0000256" key="6">
    <source>
        <dbReference type="ARBA" id="ARBA00022989"/>
    </source>
</evidence>
<feature type="transmembrane region" description="Helical" evidence="9">
    <location>
        <begin position="34"/>
        <end position="55"/>
    </location>
</feature>
<sequence>MTHKSPWVLLPILLFLAIFIGSGIYFQSQQADMAFYQVSAPVAVLPAIVLGLLLAKGHINERVDTFVRGCGDPTVVTMLLIFLLAGAFASMGKAIGGVEALVHWGLSIVPAQLVLPTLFILTALMATAMGTSMGTIAATAPVAVGLSGATELSLALTVGTVVGGAMFGDNLSVISDTTIASTRTQGCSMKDKFRMNFKIALPAAILTIIWLAFHGATTTTEAASNSSLISVLPYATVLILAIMGLNVLVVLLIGIVLSGLIGLWQIPDYSLLTWSTDIYSGFSGMQEILILSLFIGGLGALMKKGGGLLWLADKIDRLSHRSADPKSHRRVAEISISLSVILANLCTANNTVAILISGSLARDIAGRYGVDPRRSASLMDICSCVTQGIIPYGAQMLLAASMAKLSPLALISSVTYCWLLGAMVIISIIIGWPQNTAQKND</sequence>
<evidence type="ECO:0000256" key="8">
    <source>
        <dbReference type="ARBA" id="ARBA00038435"/>
    </source>
</evidence>
<feature type="transmembrane region" description="Helical" evidence="9">
    <location>
        <begin position="7"/>
        <end position="28"/>
    </location>
</feature>
<dbReference type="EMBL" id="CP007142">
    <property type="protein sequence ID" value="AJQ96063.1"/>
    <property type="molecule type" value="Genomic_DNA"/>
</dbReference>
<keyword evidence="2" id="KW-0813">Transport</keyword>
<dbReference type="OrthoDB" id="9762978at2"/>
<feature type="transmembrane region" description="Helical" evidence="9">
    <location>
        <begin position="222"/>
        <end position="240"/>
    </location>
</feature>
<dbReference type="Pfam" id="PF03553">
    <property type="entry name" value="Na_H_antiporter"/>
    <property type="match status" value="2"/>
</dbReference>
<feature type="transmembrane region" description="Helical" evidence="9">
    <location>
        <begin position="101"/>
        <end position="124"/>
    </location>
</feature>
<gene>
    <name evidence="11" type="ORF">YC6258_04027</name>
</gene>
<evidence type="ECO:0000256" key="4">
    <source>
        <dbReference type="ARBA" id="ARBA00022475"/>
    </source>
</evidence>
<dbReference type="PANTHER" id="PTHR33451:SF5">
    <property type="entry name" value="NA+_H+ ANTIPORTER"/>
    <property type="match status" value="1"/>
</dbReference>
<keyword evidence="7 9" id="KW-0472">Membrane</keyword>
<dbReference type="KEGG" id="gsn:YC6258_04027"/>
<protein>
    <submittedName>
        <fullName evidence="11">Na+/H+ antiporter</fullName>
    </submittedName>
</protein>
<evidence type="ECO:0000256" key="2">
    <source>
        <dbReference type="ARBA" id="ARBA00022448"/>
    </source>
</evidence>
<feature type="transmembrane region" description="Helical" evidence="9">
    <location>
        <begin position="408"/>
        <end position="432"/>
    </location>
</feature>
<evidence type="ECO:0000313" key="11">
    <source>
        <dbReference type="EMBL" id="AJQ96063.1"/>
    </source>
</evidence>
<dbReference type="InterPro" id="IPR018461">
    <property type="entry name" value="Na/H_Antiport_NhaC-like_C"/>
</dbReference>
<evidence type="ECO:0000256" key="7">
    <source>
        <dbReference type="ARBA" id="ARBA00023136"/>
    </source>
</evidence>
<comment type="subcellular location">
    <subcellularLocation>
        <location evidence="1">Cell membrane</location>
        <topology evidence="1">Multi-pass membrane protein</topology>
    </subcellularLocation>
</comment>
<feature type="domain" description="Na+/H+ antiporter NhaC-like C-terminal" evidence="10">
    <location>
        <begin position="9"/>
        <end position="215"/>
    </location>
</feature>
<feature type="transmembrane region" description="Helical" evidence="9">
    <location>
        <begin position="199"/>
        <end position="216"/>
    </location>
</feature>
<evidence type="ECO:0000256" key="9">
    <source>
        <dbReference type="SAM" id="Phobius"/>
    </source>
</evidence>
<feature type="transmembrane region" description="Helical" evidence="9">
    <location>
        <begin position="278"/>
        <end position="301"/>
    </location>
</feature>
<reference evidence="11 12" key="1">
    <citation type="submission" date="2014-01" db="EMBL/GenBank/DDBJ databases">
        <title>Full genme sequencing of cellulolytic bacterium Gynuella sunshinyii YC6258T gen. nov., sp. nov.</title>
        <authorList>
            <person name="Khan H."/>
            <person name="Chung E.J."/>
            <person name="Chung Y.R."/>
        </authorList>
    </citation>
    <scope>NUCLEOTIDE SEQUENCE [LARGE SCALE GENOMIC DNA]</scope>
    <source>
        <strain evidence="11 12">YC6258</strain>
    </source>
</reference>
<dbReference type="InterPro" id="IPR052180">
    <property type="entry name" value="NhaC_Na-H+_Antiporter"/>
</dbReference>
<name>A0A0C5VRQ9_9GAMM</name>
<dbReference type="HOGENOM" id="CLU_043525_0_0_6"/>
<keyword evidence="4" id="KW-1003">Cell membrane</keyword>
<comment type="similarity">
    <text evidence="8">Belongs to the NhaC Na(+)/H(+) (TC 2.A.35) antiporter family.</text>
</comment>